<reference evidence="3 4" key="2">
    <citation type="submission" date="2018-12" db="EMBL/GenBank/DDBJ databases">
        <title>Rhizobacter gummiphilus sp. nov., a rubber-degrading bacterium isolated from the soil of a botanical garden in Japan.</title>
        <authorList>
            <person name="Shunsuke S.S."/>
        </authorList>
    </citation>
    <scope>NUCLEOTIDE SEQUENCE [LARGE SCALE GENOMIC DNA]</scope>
    <source>
        <strain evidence="3 4">S-16</strain>
    </source>
</reference>
<evidence type="ECO:0000313" key="4">
    <source>
        <dbReference type="Proteomes" id="UP000267464"/>
    </source>
</evidence>
<protein>
    <submittedName>
        <fullName evidence="3">Uncharacterized protein</fullName>
    </submittedName>
</protein>
<evidence type="ECO:0000256" key="1">
    <source>
        <dbReference type="SAM" id="MobiDB-lite"/>
    </source>
</evidence>
<gene>
    <name evidence="3" type="ORF">DZC73_08345</name>
</gene>
<evidence type="ECO:0000313" key="3">
    <source>
        <dbReference type="EMBL" id="RQP24870.1"/>
    </source>
</evidence>
<feature type="compositionally biased region" description="Low complexity" evidence="1">
    <location>
        <begin position="95"/>
        <end position="105"/>
    </location>
</feature>
<sequence length="306" mass="32109">MRHSNRTTWPARAFAVALGTLAVAATAQVPASMPDPEKADEQAKRLAVSPFRRILEAGRVEVKLRREVEAHAPVAPPPRRVTAAVAPPKPQASRPAQAETPAPAPAPLLALAPPSTTTIVPAATAAAGTERLWTAFNGATATVDGGTIQGLIYSEQPGDAALGDITVRATGVLNVTGQFNTRGGSQWAGVGIVLVAPKPVVATEFKTLRVHLAGYTVSQLRLRLVGDDPVIGQKGCYPIRMLPVSPQVTEYRIELSQFAPPDYCGSQGVDVKTTLQSLTAIEIADAPEPVSERAVSFNVGTLSLIK</sequence>
<feature type="signal peptide" evidence="2">
    <location>
        <begin position="1"/>
        <end position="27"/>
    </location>
</feature>
<organism evidence="3 4">
    <name type="scientific">Piscinibacter terrae</name>
    <dbReference type="NCBI Taxonomy" id="2496871"/>
    <lineage>
        <taxon>Bacteria</taxon>
        <taxon>Pseudomonadati</taxon>
        <taxon>Pseudomonadota</taxon>
        <taxon>Betaproteobacteria</taxon>
        <taxon>Burkholderiales</taxon>
        <taxon>Sphaerotilaceae</taxon>
        <taxon>Piscinibacter</taxon>
    </lineage>
</organism>
<feature type="chain" id="PRO_5018121703" evidence="2">
    <location>
        <begin position="28"/>
        <end position="306"/>
    </location>
</feature>
<comment type="caution">
    <text evidence="3">The sequence shown here is derived from an EMBL/GenBank/DDBJ whole genome shotgun (WGS) entry which is preliminary data.</text>
</comment>
<dbReference type="OrthoDB" id="9150958at2"/>
<dbReference type="EMBL" id="QUSW01000002">
    <property type="protein sequence ID" value="RQP24870.1"/>
    <property type="molecule type" value="Genomic_DNA"/>
</dbReference>
<dbReference type="AlphaFoldDB" id="A0A3N7HRJ4"/>
<reference evidence="3 4" key="1">
    <citation type="submission" date="2018-08" db="EMBL/GenBank/DDBJ databases">
        <authorList>
            <person name="Khan S.A."/>
            <person name="Jeon C.O."/>
            <person name="Chun B.H."/>
            <person name="Jeong S.E."/>
        </authorList>
    </citation>
    <scope>NUCLEOTIDE SEQUENCE [LARGE SCALE GENOMIC DNA]</scope>
    <source>
        <strain evidence="3 4">S-16</strain>
    </source>
</reference>
<evidence type="ECO:0000256" key="2">
    <source>
        <dbReference type="SAM" id="SignalP"/>
    </source>
</evidence>
<feature type="region of interest" description="Disordered" evidence="1">
    <location>
        <begin position="79"/>
        <end position="105"/>
    </location>
</feature>
<keyword evidence="4" id="KW-1185">Reference proteome</keyword>
<dbReference type="Proteomes" id="UP000267464">
    <property type="component" value="Unassembled WGS sequence"/>
</dbReference>
<accession>A0A3N7HRJ4</accession>
<name>A0A3N7HRJ4_9BURK</name>
<keyword evidence="2" id="KW-0732">Signal</keyword>
<dbReference type="RefSeq" id="WP_124539776.1">
    <property type="nucleotide sequence ID" value="NZ_QUSW01000002.1"/>
</dbReference>
<proteinExistence type="predicted"/>